<dbReference type="RefSeq" id="WP_128390654.1">
    <property type="nucleotide sequence ID" value="NZ_SBII01000010.1"/>
</dbReference>
<organism evidence="1 2">
    <name type="scientific">Flavobacterium cerinum</name>
    <dbReference type="NCBI Taxonomy" id="2502784"/>
    <lineage>
        <taxon>Bacteria</taxon>
        <taxon>Pseudomonadati</taxon>
        <taxon>Bacteroidota</taxon>
        <taxon>Flavobacteriia</taxon>
        <taxon>Flavobacteriales</taxon>
        <taxon>Flavobacteriaceae</taxon>
        <taxon>Flavobacterium</taxon>
    </lineage>
</organism>
<evidence type="ECO:0000313" key="2">
    <source>
        <dbReference type="Proteomes" id="UP000287527"/>
    </source>
</evidence>
<dbReference type="AlphaFoldDB" id="A0A3S3Q5G6"/>
<gene>
    <name evidence="1" type="ORF">EPI11_14285</name>
</gene>
<dbReference type="Proteomes" id="UP000287527">
    <property type="component" value="Unassembled WGS sequence"/>
</dbReference>
<dbReference type="Pfam" id="PF13585">
    <property type="entry name" value="CHU_C"/>
    <property type="match status" value="1"/>
</dbReference>
<dbReference type="EMBL" id="SBII01000010">
    <property type="protein sequence ID" value="RWW96751.1"/>
    <property type="molecule type" value="Genomic_DNA"/>
</dbReference>
<evidence type="ECO:0000313" key="1">
    <source>
        <dbReference type="EMBL" id="RWW96751.1"/>
    </source>
</evidence>
<dbReference type="OrthoDB" id="1489185at2"/>
<proteinExistence type="predicted"/>
<sequence length="416" mass="46164">MNKLLTHRIILGVSLIVGVCQGQTVNTGIMAVKPGTIVSTLFDFDNKPTGDFVNDGEFYVYANFNNDGLVTFTPGPMTDGYTRFQGSSIQKISGAMPSEFLDVLFYNESTQPAFQLSGDISIYGNSEFNQGVVDNDGFGGTISFEQDAAHTGTWNGSHVDGEVIKNGSTDFIYPIGDKNLYRYARISAPAEVASTFTGKYFFENSNGLYPHTSKQPEIELINNKEYWTLTKDGGTSDILLTLSWDELTTTPADVIASPESDIHIVRWDEVQNRWVDEGGIADAASRTVSTPVEVSGYGVFTLARVKTITPDCITIYNAVTPDTPDGLNDYFFIECLENYPDNTIEIYNRWGVKVFETEHYDTKGNVFRGYSDGRVTIDGSKKLPSGTYFYILTYKVPQGNDTHTRRKAGYLYLQTK</sequence>
<protein>
    <submittedName>
        <fullName evidence="1">Gliding motility-associated C-terminal domain-containing protein</fullName>
    </submittedName>
</protein>
<name>A0A3S3Q5G6_9FLAO</name>
<comment type="caution">
    <text evidence="1">The sequence shown here is derived from an EMBL/GenBank/DDBJ whole genome shotgun (WGS) entry which is preliminary data.</text>
</comment>
<keyword evidence="2" id="KW-1185">Reference proteome</keyword>
<reference evidence="1 2" key="1">
    <citation type="submission" date="2019-01" db="EMBL/GenBank/DDBJ databases">
        <title>Flavobacterium sp. nov.,isolated from freshwater.</title>
        <authorList>
            <person name="Zhang R."/>
            <person name="Du Z.-J."/>
        </authorList>
    </citation>
    <scope>NUCLEOTIDE SEQUENCE [LARGE SCALE GENOMIC DNA]</scope>
    <source>
        <strain evidence="1 2">1E403</strain>
    </source>
</reference>
<accession>A0A3S3Q5G6</accession>